<dbReference type="AlphaFoldDB" id="A0A2A6RGM7"/>
<evidence type="ECO:0000256" key="1">
    <source>
        <dbReference type="SAM" id="Phobius"/>
    </source>
</evidence>
<dbReference type="RefSeq" id="WP_097645046.1">
    <property type="nucleotide sequence ID" value="NZ_NQWI01000088.1"/>
</dbReference>
<dbReference type="OrthoDB" id="159476at2"/>
<dbReference type="Proteomes" id="UP000220527">
    <property type="component" value="Unassembled WGS sequence"/>
</dbReference>
<proteinExistence type="predicted"/>
<feature type="transmembrane region" description="Helical" evidence="1">
    <location>
        <begin position="57"/>
        <end position="78"/>
    </location>
</feature>
<feature type="transmembrane region" description="Helical" evidence="1">
    <location>
        <begin position="152"/>
        <end position="174"/>
    </location>
</feature>
<name>A0A2A6RGM7_9CHLR</name>
<keyword evidence="1" id="KW-0812">Transmembrane</keyword>
<accession>A0A2A6RGM7</accession>
<keyword evidence="1" id="KW-0472">Membrane</keyword>
<organism evidence="2 3">
    <name type="scientific">Candidatus Viridilinea mediisalina</name>
    <dbReference type="NCBI Taxonomy" id="2024553"/>
    <lineage>
        <taxon>Bacteria</taxon>
        <taxon>Bacillati</taxon>
        <taxon>Chloroflexota</taxon>
        <taxon>Chloroflexia</taxon>
        <taxon>Chloroflexales</taxon>
        <taxon>Chloroflexineae</taxon>
        <taxon>Oscillochloridaceae</taxon>
        <taxon>Candidatus Viridilinea</taxon>
    </lineage>
</organism>
<evidence type="ECO:0000313" key="2">
    <source>
        <dbReference type="EMBL" id="PDW02091.1"/>
    </source>
</evidence>
<dbReference type="EMBL" id="NQWI01000088">
    <property type="protein sequence ID" value="PDW02091.1"/>
    <property type="molecule type" value="Genomic_DNA"/>
</dbReference>
<comment type="caution">
    <text evidence="2">The sequence shown here is derived from an EMBL/GenBank/DDBJ whole genome shotgun (WGS) entry which is preliminary data.</text>
</comment>
<gene>
    <name evidence="2" type="ORF">CJ255_15700</name>
</gene>
<evidence type="ECO:0000313" key="3">
    <source>
        <dbReference type="Proteomes" id="UP000220527"/>
    </source>
</evidence>
<feature type="transmembrane region" description="Helical" evidence="1">
    <location>
        <begin position="22"/>
        <end position="45"/>
    </location>
</feature>
<reference evidence="3" key="1">
    <citation type="submission" date="2017-08" db="EMBL/GenBank/DDBJ databases">
        <authorList>
            <person name="Grouzdev D.S."/>
            <person name="Gaisin V.A."/>
            <person name="Rysina M.S."/>
            <person name="Gorlenko V.M."/>
        </authorList>
    </citation>
    <scope>NUCLEOTIDE SEQUENCE [LARGE SCALE GENOMIC DNA]</scope>
    <source>
        <strain evidence="3">Kir15-3F</strain>
    </source>
</reference>
<protein>
    <submittedName>
        <fullName evidence="2">Uncharacterized protein</fullName>
    </submittedName>
</protein>
<keyword evidence="3" id="KW-1185">Reference proteome</keyword>
<sequence>MTNESMPTQSNPAIADESLSRALVFSSFWGSIFYLLSFVSQLLTFRLQPAEVYAKTVVTGGAIFVSSFVGLGSLGVAASSLRRGKTPAAQAREQFANIGDNQGARVLGAAMRAGAGSLIPLALTAASLRLAEEMTGEPALAPQSGLSLPRSAVANALLTGLIAAAVTQITGWVARDAQVQ</sequence>
<keyword evidence="1" id="KW-1133">Transmembrane helix</keyword>